<dbReference type="InterPro" id="IPR052369">
    <property type="entry name" value="UG_Glycosaminoglycan_Hydrolase"/>
</dbReference>
<dbReference type="GO" id="GO:0016787">
    <property type="term" value="F:hydrolase activity"/>
    <property type="evidence" value="ECO:0007669"/>
    <property type="project" value="UniProtKB-KW"/>
</dbReference>
<evidence type="ECO:0000313" key="4">
    <source>
        <dbReference type="EMBL" id="MCG2614643.1"/>
    </source>
</evidence>
<comment type="caution">
    <text evidence="4">The sequence shown here is derived from an EMBL/GenBank/DDBJ whole genome shotgun (WGS) entry which is preliminary data.</text>
</comment>
<proteinExistence type="inferred from homology"/>
<dbReference type="InterPro" id="IPR012341">
    <property type="entry name" value="6hp_glycosidase-like_sf"/>
</dbReference>
<dbReference type="InterPro" id="IPR008928">
    <property type="entry name" value="6-hairpin_glycosidase_sf"/>
</dbReference>
<protein>
    <submittedName>
        <fullName evidence="4">Glycoside hydrolase family 88 protein</fullName>
    </submittedName>
</protein>
<dbReference type="PANTHER" id="PTHR36845:SF1">
    <property type="entry name" value="HYDROLASE, PUTATIVE (AFU_ORTHOLOGUE AFUA_7G05090)-RELATED"/>
    <property type="match status" value="1"/>
</dbReference>
<keyword evidence="3" id="KW-0732">Signal</keyword>
<dbReference type="Proteomes" id="UP001165367">
    <property type="component" value="Unassembled WGS sequence"/>
</dbReference>
<organism evidence="4 5">
    <name type="scientific">Terrimonas ginsenosidimutans</name>
    <dbReference type="NCBI Taxonomy" id="2908004"/>
    <lineage>
        <taxon>Bacteria</taxon>
        <taxon>Pseudomonadati</taxon>
        <taxon>Bacteroidota</taxon>
        <taxon>Chitinophagia</taxon>
        <taxon>Chitinophagales</taxon>
        <taxon>Chitinophagaceae</taxon>
        <taxon>Terrimonas</taxon>
    </lineage>
</organism>
<keyword evidence="1 4" id="KW-0378">Hydrolase</keyword>
<feature type="chain" id="PRO_5046780213" evidence="3">
    <location>
        <begin position="29"/>
        <end position="404"/>
    </location>
</feature>
<dbReference type="RefSeq" id="WP_237871255.1">
    <property type="nucleotide sequence ID" value="NZ_JAKLTR010000005.1"/>
</dbReference>
<evidence type="ECO:0000256" key="3">
    <source>
        <dbReference type="SAM" id="SignalP"/>
    </source>
</evidence>
<feature type="signal peptide" evidence="3">
    <location>
        <begin position="1"/>
        <end position="28"/>
    </location>
</feature>
<dbReference type="InterPro" id="IPR010905">
    <property type="entry name" value="Glyco_hydro_88"/>
</dbReference>
<evidence type="ECO:0000313" key="5">
    <source>
        <dbReference type="Proteomes" id="UP001165367"/>
    </source>
</evidence>
<keyword evidence="5" id="KW-1185">Reference proteome</keyword>
<accession>A0ABS9KQN9</accession>
<sequence>MNFSLLRRCTLQMILLACVFGTAIPVSAQNTKGMKKLIDKNMTLAAKQYLYMATLTAPDSMPRSFDATKNKFISSNTRWWTSGFYPGALWLIYSYTGDTAVKAEAERRLAIIEKEKYSTADHDLGFMIFCSFGNAYKITKNEAYREVCAVASESLIKRYKPAMSSIQSWNSLTSPKAPVIIDNMMNLEMLCWVADEYREPKFKAIAIDHANTTMKNHFRPDYSSYHVVEYDPVTGKILEKKTAQGYANESAWARGQAWGLYGYTMMYRCTDDKTYLEQARKIASFILNHPNLPKDGVPYWDFNAPIDKNTLRDASAGSIMASALLELSRYTEGDERAKYIAAAEKTLKTLSSKHYLAKYKENGGFLLKHGVGHLPAKSEVDVPLTYGDYYFIEALIRYRDWFLQ</sequence>
<dbReference type="EMBL" id="JAKLTR010000005">
    <property type="protein sequence ID" value="MCG2614643.1"/>
    <property type="molecule type" value="Genomic_DNA"/>
</dbReference>
<evidence type="ECO:0000256" key="2">
    <source>
        <dbReference type="ARBA" id="ARBA00038358"/>
    </source>
</evidence>
<comment type="similarity">
    <text evidence="2">Belongs to the glycosyl hydrolase 88 family.</text>
</comment>
<dbReference type="PANTHER" id="PTHR36845">
    <property type="entry name" value="HYDROLASE, PUTATIVE (AFU_ORTHOLOGUE AFUA_7G05090)-RELATED"/>
    <property type="match status" value="1"/>
</dbReference>
<evidence type="ECO:0000256" key="1">
    <source>
        <dbReference type="ARBA" id="ARBA00022801"/>
    </source>
</evidence>
<dbReference type="SUPFAM" id="SSF48208">
    <property type="entry name" value="Six-hairpin glycosidases"/>
    <property type="match status" value="1"/>
</dbReference>
<dbReference type="Gene3D" id="1.50.10.10">
    <property type="match status" value="1"/>
</dbReference>
<gene>
    <name evidence="4" type="ORF">LZZ85_10135</name>
</gene>
<name>A0ABS9KQN9_9BACT</name>
<dbReference type="Pfam" id="PF07470">
    <property type="entry name" value="Glyco_hydro_88"/>
    <property type="match status" value="1"/>
</dbReference>
<reference evidence="4" key="1">
    <citation type="submission" date="2022-01" db="EMBL/GenBank/DDBJ databases">
        <authorList>
            <person name="Jo J.-H."/>
            <person name="Im W.-T."/>
        </authorList>
    </citation>
    <scope>NUCLEOTIDE SEQUENCE</scope>
    <source>
        <strain evidence="4">NA20</strain>
    </source>
</reference>